<gene>
    <name evidence="2" type="ORF">PG996_009125</name>
</gene>
<comment type="caution">
    <text evidence="2">The sequence shown here is derived from an EMBL/GenBank/DDBJ whole genome shotgun (WGS) entry which is preliminary data.</text>
</comment>
<keyword evidence="3" id="KW-1185">Reference proteome</keyword>
<keyword evidence="1" id="KW-0472">Membrane</keyword>
<dbReference type="EMBL" id="JAQQWM010000006">
    <property type="protein sequence ID" value="KAK8059195.1"/>
    <property type="molecule type" value="Genomic_DNA"/>
</dbReference>
<keyword evidence="1" id="KW-1133">Transmembrane helix</keyword>
<evidence type="ECO:0000256" key="1">
    <source>
        <dbReference type="SAM" id="Phobius"/>
    </source>
</evidence>
<accession>A0ABR1UM93</accession>
<feature type="transmembrane region" description="Helical" evidence="1">
    <location>
        <begin position="186"/>
        <end position="211"/>
    </location>
</feature>
<dbReference type="Proteomes" id="UP001446871">
    <property type="component" value="Unassembled WGS sequence"/>
</dbReference>
<sequence length="216" mass="23865">MRLLSTLPRPAYRPEWTLPLGESSRINCPRSFRPWPTTSRIIHTSDPPIPPMPNDVQVELSADIRGLSSGVKDEMSALTTELDHQLRYLEMRRGVRESNDLWVLTILASVFLPLSLASSILSMGTRLVDLGTLLYDFCGVAVILGSLSIAIIKLVRIGIGVREWFADVRVFRKKQSKLSKMTRSSASIAFSTLQTLAGLSTWAVVFSSFVVGMNGG</sequence>
<name>A0ABR1UM93_9PEZI</name>
<feature type="transmembrane region" description="Helical" evidence="1">
    <location>
        <begin position="101"/>
        <end position="121"/>
    </location>
</feature>
<evidence type="ECO:0000313" key="3">
    <source>
        <dbReference type="Proteomes" id="UP001446871"/>
    </source>
</evidence>
<feature type="transmembrane region" description="Helical" evidence="1">
    <location>
        <begin position="133"/>
        <end position="155"/>
    </location>
</feature>
<evidence type="ECO:0000313" key="2">
    <source>
        <dbReference type="EMBL" id="KAK8059195.1"/>
    </source>
</evidence>
<proteinExistence type="predicted"/>
<protein>
    <submittedName>
        <fullName evidence="2">Uncharacterized protein</fullName>
    </submittedName>
</protein>
<organism evidence="2 3">
    <name type="scientific">Apiospora saccharicola</name>
    <dbReference type="NCBI Taxonomy" id="335842"/>
    <lineage>
        <taxon>Eukaryota</taxon>
        <taxon>Fungi</taxon>
        <taxon>Dikarya</taxon>
        <taxon>Ascomycota</taxon>
        <taxon>Pezizomycotina</taxon>
        <taxon>Sordariomycetes</taxon>
        <taxon>Xylariomycetidae</taxon>
        <taxon>Amphisphaeriales</taxon>
        <taxon>Apiosporaceae</taxon>
        <taxon>Apiospora</taxon>
    </lineage>
</organism>
<reference evidence="2 3" key="1">
    <citation type="submission" date="2023-01" db="EMBL/GenBank/DDBJ databases">
        <title>Analysis of 21 Apiospora genomes using comparative genomics revels a genus with tremendous synthesis potential of carbohydrate active enzymes and secondary metabolites.</title>
        <authorList>
            <person name="Sorensen T."/>
        </authorList>
    </citation>
    <scope>NUCLEOTIDE SEQUENCE [LARGE SCALE GENOMIC DNA]</scope>
    <source>
        <strain evidence="2 3">CBS 83171</strain>
    </source>
</reference>
<keyword evidence="1" id="KW-0812">Transmembrane</keyword>